<dbReference type="EMBL" id="QKKF02021869">
    <property type="protein sequence ID" value="RZF38727.1"/>
    <property type="molecule type" value="Genomic_DNA"/>
</dbReference>
<dbReference type="STRING" id="195883.A0A482WYP8"/>
<dbReference type="Gene3D" id="1.10.150.50">
    <property type="entry name" value="Transcription Factor, Ets-1"/>
    <property type="match status" value="1"/>
</dbReference>
<dbReference type="Pfam" id="PF00536">
    <property type="entry name" value="SAM_1"/>
    <property type="match status" value="1"/>
</dbReference>
<proteinExistence type="predicted"/>
<feature type="domain" description="SAM" evidence="1">
    <location>
        <begin position="56"/>
        <end position="121"/>
    </location>
</feature>
<dbReference type="AlphaFoldDB" id="A0A482WYP8"/>
<dbReference type="PANTHER" id="PTHR12776">
    <property type="entry name" value="KAZRIN-RELATED"/>
    <property type="match status" value="1"/>
</dbReference>
<dbReference type="InterPro" id="IPR037614">
    <property type="entry name" value="Kazrin"/>
</dbReference>
<evidence type="ECO:0000313" key="2">
    <source>
        <dbReference type="EMBL" id="RZF38727.1"/>
    </source>
</evidence>
<accession>A0A482WYP8</accession>
<dbReference type="OrthoDB" id="6430345at2759"/>
<dbReference type="InterPro" id="IPR001660">
    <property type="entry name" value="SAM"/>
</dbReference>
<dbReference type="SUPFAM" id="SSF47769">
    <property type="entry name" value="SAM/Pointed domain"/>
    <property type="match status" value="1"/>
</dbReference>
<sequence>MPSLSAPTMLSSSYIATPLALLWHGPGSTPRLLLRHVATLWARAFFLCIEVPMERWRAPTVLAWLEIALGMPQYGPRCAENVKSGKVLLELSDVELECGLGITHPMHRKKLRLAIEEHRQPGLVRYPPIAQLGVTELRDWRIANQSGLAVLLDGQPQLLAVHRMRDAQTAFQFNVRQF</sequence>
<name>A0A482WYP8_LAOST</name>
<dbReference type="SMR" id="A0A482WYP8"/>
<dbReference type="PROSITE" id="PS50105">
    <property type="entry name" value="SAM_DOMAIN"/>
    <property type="match status" value="1"/>
</dbReference>
<dbReference type="SMART" id="SM00454">
    <property type="entry name" value="SAM"/>
    <property type="match status" value="1"/>
</dbReference>
<dbReference type="PANTHER" id="PTHR12776:SF1">
    <property type="entry name" value="KAZRIN"/>
    <property type="match status" value="1"/>
</dbReference>
<keyword evidence="3" id="KW-1185">Reference proteome</keyword>
<comment type="caution">
    <text evidence="2">The sequence shown here is derived from an EMBL/GenBank/DDBJ whole genome shotgun (WGS) entry which is preliminary data.</text>
</comment>
<dbReference type="Proteomes" id="UP000291343">
    <property type="component" value="Unassembled WGS sequence"/>
</dbReference>
<evidence type="ECO:0000259" key="1">
    <source>
        <dbReference type="PROSITE" id="PS50105"/>
    </source>
</evidence>
<protein>
    <recommendedName>
        <fullName evidence="1">SAM domain-containing protein</fullName>
    </recommendedName>
</protein>
<organism evidence="2 3">
    <name type="scientific">Laodelphax striatellus</name>
    <name type="common">Small brown planthopper</name>
    <name type="synonym">Delphax striatella</name>
    <dbReference type="NCBI Taxonomy" id="195883"/>
    <lineage>
        <taxon>Eukaryota</taxon>
        <taxon>Metazoa</taxon>
        <taxon>Ecdysozoa</taxon>
        <taxon>Arthropoda</taxon>
        <taxon>Hexapoda</taxon>
        <taxon>Insecta</taxon>
        <taxon>Pterygota</taxon>
        <taxon>Neoptera</taxon>
        <taxon>Paraneoptera</taxon>
        <taxon>Hemiptera</taxon>
        <taxon>Auchenorrhyncha</taxon>
        <taxon>Fulgoroidea</taxon>
        <taxon>Delphacidae</taxon>
        <taxon>Criomorphinae</taxon>
        <taxon>Laodelphax</taxon>
    </lineage>
</organism>
<reference evidence="2 3" key="1">
    <citation type="journal article" date="2017" name="Gigascience">
        <title>Genome sequence of the small brown planthopper, Laodelphax striatellus.</title>
        <authorList>
            <person name="Zhu J."/>
            <person name="Jiang F."/>
            <person name="Wang X."/>
            <person name="Yang P."/>
            <person name="Bao Y."/>
            <person name="Zhao W."/>
            <person name="Wang W."/>
            <person name="Lu H."/>
            <person name="Wang Q."/>
            <person name="Cui N."/>
            <person name="Li J."/>
            <person name="Chen X."/>
            <person name="Luo L."/>
            <person name="Yu J."/>
            <person name="Kang L."/>
            <person name="Cui F."/>
        </authorList>
    </citation>
    <scope>NUCLEOTIDE SEQUENCE [LARGE SCALE GENOMIC DNA]</scope>
    <source>
        <strain evidence="2">Lst14</strain>
    </source>
</reference>
<gene>
    <name evidence="2" type="ORF">LSTR_LSTR012661</name>
</gene>
<evidence type="ECO:0000313" key="3">
    <source>
        <dbReference type="Proteomes" id="UP000291343"/>
    </source>
</evidence>
<dbReference type="InParanoid" id="A0A482WYP8"/>
<dbReference type="InterPro" id="IPR013761">
    <property type="entry name" value="SAM/pointed_sf"/>
</dbReference>